<dbReference type="SUPFAM" id="SSF53756">
    <property type="entry name" value="UDP-Glycosyltransferase/glycogen phosphorylase"/>
    <property type="match status" value="1"/>
</dbReference>
<dbReference type="Gene3D" id="3.40.50.2000">
    <property type="entry name" value="Glycogen Phosphorylase B"/>
    <property type="match status" value="1"/>
</dbReference>
<organism evidence="1 2">
    <name type="scientific">Aquilegia coerulea</name>
    <name type="common">Rocky mountain columbine</name>
    <dbReference type="NCBI Taxonomy" id="218851"/>
    <lineage>
        <taxon>Eukaryota</taxon>
        <taxon>Viridiplantae</taxon>
        <taxon>Streptophyta</taxon>
        <taxon>Embryophyta</taxon>
        <taxon>Tracheophyta</taxon>
        <taxon>Spermatophyta</taxon>
        <taxon>Magnoliopsida</taxon>
        <taxon>Ranunculales</taxon>
        <taxon>Ranunculaceae</taxon>
        <taxon>Thalictroideae</taxon>
        <taxon>Aquilegia</taxon>
    </lineage>
</organism>
<evidence type="ECO:0000313" key="1">
    <source>
        <dbReference type="EMBL" id="PIA55329.1"/>
    </source>
</evidence>
<keyword evidence="2" id="KW-1185">Reference proteome</keyword>
<proteinExistence type="predicted"/>
<dbReference type="AlphaFoldDB" id="A0A2G5EHW8"/>
<reference evidence="1 2" key="1">
    <citation type="submission" date="2017-09" db="EMBL/GenBank/DDBJ databases">
        <title>WGS assembly of Aquilegia coerulea Goldsmith.</title>
        <authorList>
            <person name="Hodges S."/>
            <person name="Kramer E."/>
            <person name="Nordborg M."/>
            <person name="Tomkins J."/>
            <person name="Borevitz J."/>
            <person name="Derieg N."/>
            <person name="Yan J."/>
            <person name="Mihaltcheva S."/>
            <person name="Hayes R.D."/>
            <person name="Rokhsar D."/>
        </authorList>
    </citation>
    <scope>NUCLEOTIDE SEQUENCE [LARGE SCALE GENOMIC DNA]</scope>
    <source>
        <strain evidence="2">cv. Goldsmith</strain>
    </source>
</reference>
<dbReference type="InParanoid" id="A0A2G5EHW8"/>
<accession>A0A2G5EHW8</accession>
<protein>
    <submittedName>
        <fullName evidence="1">Uncharacterized protein</fullName>
    </submittedName>
</protein>
<gene>
    <name evidence="1" type="ORF">AQUCO_00800221v1</name>
</gene>
<dbReference type="EMBL" id="KZ305025">
    <property type="protein sequence ID" value="PIA55329.1"/>
    <property type="molecule type" value="Genomic_DNA"/>
</dbReference>
<evidence type="ECO:0000313" key="2">
    <source>
        <dbReference type="Proteomes" id="UP000230069"/>
    </source>
</evidence>
<dbReference type="Proteomes" id="UP000230069">
    <property type="component" value="Unassembled WGS sequence"/>
</dbReference>
<name>A0A2G5EHW8_AQUCA</name>
<dbReference type="OrthoDB" id="5835829at2759"/>
<dbReference type="STRING" id="218851.A0A2G5EHW8"/>
<sequence>MPLHLEELIKKINESDDNQRINFIIADAFVGNILKVVEKFGINRAAFCTASFSFLALMLHFRKLVDAGDIGENGNPMKDEDNILLPPGMP</sequence>